<feature type="transmembrane region" description="Helical" evidence="7">
    <location>
        <begin position="167"/>
        <end position="191"/>
    </location>
</feature>
<dbReference type="CDD" id="cd08420">
    <property type="entry name" value="PBP2_CysL_like"/>
    <property type="match status" value="1"/>
</dbReference>
<evidence type="ECO:0000256" key="4">
    <source>
        <dbReference type="ARBA" id="ARBA00023015"/>
    </source>
</evidence>
<reference evidence="9 10" key="1">
    <citation type="journal article" date="2023" name="Commun. Biol.">
        <title>Reorganization of the ancestral sex-determining regions during the evolution of trioecy in Pleodorina starrii.</title>
        <authorList>
            <person name="Takahashi K."/>
            <person name="Suzuki S."/>
            <person name="Kawai-Toyooka H."/>
            <person name="Yamamoto K."/>
            <person name="Hamaji T."/>
            <person name="Ootsuki R."/>
            <person name="Yamaguchi H."/>
            <person name="Kawachi M."/>
            <person name="Higashiyama T."/>
            <person name="Nozaki H."/>
        </authorList>
    </citation>
    <scope>NUCLEOTIDE SEQUENCE [LARGE SCALE GENOMIC DNA]</scope>
    <source>
        <strain evidence="9 10">NIES-4479</strain>
    </source>
</reference>
<gene>
    <name evidence="9" type="primary">PLESTB004115</name>
    <name evidence="9" type="ORF">PLESTB_001966000</name>
</gene>
<keyword evidence="7" id="KW-1133">Transmembrane helix</keyword>
<feature type="transmembrane region" description="Helical" evidence="7">
    <location>
        <begin position="62"/>
        <end position="85"/>
    </location>
</feature>
<keyword evidence="7" id="KW-0812">Transmembrane</keyword>
<comment type="caution">
    <text evidence="9">The sequence shown here is derived from an EMBL/GenBank/DDBJ whole genome shotgun (WGS) entry which is preliminary data.</text>
</comment>
<evidence type="ECO:0000256" key="5">
    <source>
        <dbReference type="ARBA" id="ARBA00023125"/>
    </source>
</evidence>
<evidence type="ECO:0000313" key="10">
    <source>
        <dbReference type="Proteomes" id="UP001165080"/>
    </source>
</evidence>
<dbReference type="InterPro" id="IPR005119">
    <property type="entry name" value="LysR_subst-bd"/>
</dbReference>
<evidence type="ECO:0000256" key="2">
    <source>
        <dbReference type="ARBA" id="ARBA00009437"/>
    </source>
</evidence>
<dbReference type="InterPro" id="IPR000847">
    <property type="entry name" value="LysR_HTH_N"/>
</dbReference>
<sequence>MAIWMQAGLWGLAAASSLLIGVALAWFAPFPRRVTTGFMAFGCGVLISAVSYDLILDGFGKAGIWPVVLGAVAGSVLYTVANALISRNGGHHRKRSGKQQGHAAQGGGLAIAAGAFLDGIPESVVLGVGMLDGGGVSIAMFAAIFLSNFPEGLSSAVGMKAAGRGAGYVFGLWTAIVLCSGAAALIGAAALGDAPPYLLAAVNALAAGALLTMIADTMIPEALRIFIAVAERQHVTEAARALNLTQSATSAAIAALEERHNVRLFDRVGRGIMLTDLGRSFLPEARAVVARAEDAAGFLAASMGLHHGRLRLVASQTVANYWLPKVMQTFQAAHPGIALTLRILNTHDACQAVAEGEADLGFVEDEVTSPAFTLIPAATDRLVVVAAKPVADLAAGTWILREQGSGTRAILEQALAAAGIVPCVGMELPSNEAVRAAVEAGTGVTALSRVVIEASLAAGRLFEIEFPIPPRHFNAVRPTGRHVSRAAQAFLDRALG</sequence>
<keyword evidence="7" id="KW-0472">Membrane</keyword>
<evidence type="ECO:0000256" key="6">
    <source>
        <dbReference type="ARBA" id="ARBA00023163"/>
    </source>
</evidence>
<feature type="transmembrane region" description="Helical" evidence="7">
    <location>
        <begin position="35"/>
        <end position="55"/>
    </location>
</feature>
<proteinExistence type="inferred from homology"/>
<evidence type="ECO:0000259" key="8">
    <source>
        <dbReference type="PROSITE" id="PS50931"/>
    </source>
</evidence>
<dbReference type="GO" id="GO:0000976">
    <property type="term" value="F:transcription cis-regulatory region binding"/>
    <property type="evidence" value="ECO:0007669"/>
    <property type="project" value="TreeGrafter"/>
</dbReference>
<dbReference type="FunFam" id="1.10.10.10:FF:000001">
    <property type="entry name" value="LysR family transcriptional regulator"/>
    <property type="match status" value="1"/>
</dbReference>
<dbReference type="InterPro" id="IPR036390">
    <property type="entry name" value="WH_DNA-bd_sf"/>
</dbReference>
<dbReference type="AlphaFoldDB" id="A0A9W6FAZ7"/>
<dbReference type="InterPro" id="IPR036388">
    <property type="entry name" value="WH-like_DNA-bd_sf"/>
</dbReference>
<evidence type="ECO:0000313" key="9">
    <source>
        <dbReference type="EMBL" id="GLC62967.1"/>
    </source>
</evidence>
<keyword evidence="10" id="KW-1185">Reference proteome</keyword>
<evidence type="ECO:0000256" key="1">
    <source>
        <dbReference type="ARBA" id="ARBA00003782"/>
    </source>
</evidence>
<dbReference type="PANTHER" id="PTHR30126">
    <property type="entry name" value="HTH-TYPE TRANSCRIPTIONAL REGULATOR"/>
    <property type="match status" value="1"/>
</dbReference>
<name>A0A9W6FAZ7_9CHLO</name>
<protein>
    <recommendedName>
        <fullName evidence="3">Probable RuBisCO transcriptional regulator</fullName>
    </recommendedName>
</protein>
<comment type="function">
    <text evidence="1">Trans-acting transcriptional regulator of RuBisCO genes (rbcL and rbcS) expression.</text>
</comment>
<feature type="domain" description="HTH lysR-type" evidence="8">
    <location>
        <begin position="218"/>
        <end position="275"/>
    </location>
</feature>
<dbReference type="Pfam" id="PF00126">
    <property type="entry name" value="HTH_1"/>
    <property type="match status" value="1"/>
</dbReference>
<dbReference type="PROSITE" id="PS50931">
    <property type="entry name" value="HTH_LYSR"/>
    <property type="match status" value="1"/>
</dbReference>
<feature type="transmembrane region" description="Helical" evidence="7">
    <location>
        <begin position="197"/>
        <end position="215"/>
    </location>
</feature>
<dbReference type="Gene3D" id="3.40.190.290">
    <property type="match status" value="1"/>
</dbReference>
<dbReference type="PRINTS" id="PR00039">
    <property type="entry name" value="HTHLYSR"/>
</dbReference>
<organism evidence="9 10">
    <name type="scientific">Pleodorina starrii</name>
    <dbReference type="NCBI Taxonomy" id="330485"/>
    <lineage>
        <taxon>Eukaryota</taxon>
        <taxon>Viridiplantae</taxon>
        <taxon>Chlorophyta</taxon>
        <taxon>core chlorophytes</taxon>
        <taxon>Chlorophyceae</taxon>
        <taxon>CS clade</taxon>
        <taxon>Chlamydomonadales</taxon>
        <taxon>Volvocaceae</taxon>
        <taxon>Pleodorina</taxon>
    </lineage>
</organism>
<keyword evidence="4" id="KW-0805">Transcription regulation</keyword>
<dbReference type="PANTHER" id="PTHR30126:SF39">
    <property type="entry name" value="HTH-TYPE TRANSCRIPTIONAL REGULATOR CYSL"/>
    <property type="match status" value="1"/>
</dbReference>
<dbReference type="Proteomes" id="UP001165080">
    <property type="component" value="Unassembled WGS sequence"/>
</dbReference>
<dbReference type="SUPFAM" id="SSF53850">
    <property type="entry name" value="Periplasmic binding protein-like II"/>
    <property type="match status" value="1"/>
</dbReference>
<evidence type="ECO:0000256" key="7">
    <source>
        <dbReference type="SAM" id="Phobius"/>
    </source>
</evidence>
<keyword evidence="6" id="KW-0804">Transcription</keyword>
<dbReference type="Pfam" id="PF03466">
    <property type="entry name" value="LysR_substrate"/>
    <property type="match status" value="1"/>
</dbReference>
<accession>A0A9W6FAZ7</accession>
<feature type="transmembrane region" description="Helical" evidence="7">
    <location>
        <begin position="124"/>
        <end position="146"/>
    </location>
</feature>
<dbReference type="Gene3D" id="1.10.10.10">
    <property type="entry name" value="Winged helix-like DNA-binding domain superfamily/Winged helix DNA-binding domain"/>
    <property type="match status" value="1"/>
</dbReference>
<comment type="similarity">
    <text evidence="2">Belongs to the LysR transcriptional regulatory family.</text>
</comment>
<evidence type="ECO:0000256" key="3">
    <source>
        <dbReference type="ARBA" id="ARBA00018907"/>
    </source>
</evidence>
<dbReference type="SUPFAM" id="SSF46785">
    <property type="entry name" value="Winged helix' DNA-binding domain"/>
    <property type="match status" value="1"/>
</dbReference>
<dbReference type="GO" id="GO:0003700">
    <property type="term" value="F:DNA-binding transcription factor activity"/>
    <property type="evidence" value="ECO:0007669"/>
    <property type="project" value="InterPro"/>
</dbReference>
<keyword evidence="5" id="KW-0238">DNA-binding</keyword>
<dbReference type="EMBL" id="BRXU01000079">
    <property type="protein sequence ID" value="GLC62967.1"/>
    <property type="molecule type" value="Genomic_DNA"/>
</dbReference>